<proteinExistence type="inferred from homology"/>
<feature type="domain" description="Flagellar hook protein FlgE/F/G-like D1" evidence="9">
    <location>
        <begin position="81"/>
        <end position="147"/>
    </location>
</feature>
<dbReference type="InterPro" id="IPR001444">
    <property type="entry name" value="Flag_bb_rod_N"/>
</dbReference>
<dbReference type="NCBIfam" id="NF009280">
    <property type="entry name" value="PRK12640.1"/>
    <property type="match status" value="1"/>
</dbReference>
<dbReference type="InterPro" id="IPR037925">
    <property type="entry name" value="FlgE/F/G-like"/>
</dbReference>
<dbReference type="RefSeq" id="WP_113743657.1">
    <property type="nucleotide sequence ID" value="NZ_UAPU01000007.1"/>
</dbReference>
<accession>A0A2X0WZE7</accession>
<evidence type="ECO:0000256" key="2">
    <source>
        <dbReference type="ARBA" id="ARBA00009677"/>
    </source>
</evidence>
<dbReference type="PANTHER" id="PTHR30435:SF18">
    <property type="entry name" value="FLAGELLAR BASAL-BODY ROD PROTEIN FLGF"/>
    <property type="match status" value="1"/>
</dbReference>
<dbReference type="OrthoDB" id="9804559at2"/>
<dbReference type="AlphaFoldDB" id="A0A2X0WZE7"/>
<evidence type="ECO:0000256" key="1">
    <source>
        <dbReference type="ARBA" id="ARBA00004117"/>
    </source>
</evidence>
<dbReference type="Pfam" id="PF00460">
    <property type="entry name" value="Flg_bb_rod"/>
    <property type="match status" value="1"/>
</dbReference>
<feature type="domain" description="Flagellar basal-body/hook protein C-terminal" evidence="8">
    <location>
        <begin position="200"/>
        <end position="244"/>
    </location>
</feature>
<evidence type="ECO:0000259" key="7">
    <source>
        <dbReference type="Pfam" id="PF00460"/>
    </source>
</evidence>
<evidence type="ECO:0000313" key="11">
    <source>
        <dbReference type="Proteomes" id="UP000250086"/>
    </source>
</evidence>
<gene>
    <name evidence="10" type="primary">flgF</name>
    <name evidence="10" type="ORF">NCTC13093_00869</name>
</gene>
<keyword evidence="3 6" id="KW-0975">Bacterial flagellum</keyword>
<dbReference type="InterPro" id="IPR020013">
    <property type="entry name" value="Flagellar_FlgE/F/G"/>
</dbReference>
<evidence type="ECO:0000256" key="4">
    <source>
        <dbReference type="ARBA" id="ARBA00038560"/>
    </source>
</evidence>
<dbReference type="Pfam" id="PF22692">
    <property type="entry name" value="LlgE_F_G_D1"/>
    <property type="match status" value="1"/>
</dbReference>
<dbReference type="SUPFAM" id="SSF117143">
    <property type="entry name" value="Flagellar hook protein flgE"/>
    <property type="match status" value="1"/>
</dbReference>
<evidence type="ECO:0000256" key="6">
    <source>
        <dbReference type="RuleBase" id="RU362116"/>
    </source>
</evidence>
<feature type="domain" description="Flagellar basal body rod protein N-terminal" evidence="7">
    <location>
        <begin position="7"/>
        <end position="35"/>
    </location>
</feature>
<evidence type="ECO:0000256" key="3">
    <source>
        <dbReference type="ARBA" id="ARBA00023143"/>
    </source>
</evidence>
<dbReference type="Pfam" id="PF06429">
    <property type="entry name" value="Flg_bbr_C"/>
    <property type="match status" value="1"/>
</dbReference>
<evidence type="ECO:0000259" key="9">
    <source>
        <dbReference type="Pfam" id="PF22692"/>
    </source>
</evidence>
<protein>
    <recommendedName>
        <fullName evidence="5 6">Flagellar basal-body rod protein FlgF</fullName>
    </recommendedName>
</protein>
<comment type="subunit">
    <text evidence="4 6">The basal body constitutes a major portion of the flagellar organelle and consists of five rings (E,L,P,S, and M) mounted on a central rod. The rod consists of about 26 subunits of FlgG in the distal portion, and FlgB, FlgC and FlgF are thought to build up the proximal portion of the rod with about 6 subunits each.</text>
</comment>
<sequence>MDKLLWVAMSGAKENFHSLAVRSNNLANANTTGFKADFENSRAMSVFANAYPTRAFSMTERPGYNMEDGAIESTGRSLDVAIKGPGMFAVADKQGQEAYTRYGSFTINADGVLKTTNGLDVLDEDGTQIVLPVPLDDVAINEDGVISGRPQGADRNVIEIFQRLKLVNEDIRNIEKGYDGLFRRTDGTQIAMDETVKVESGALESSNVNPVEELTSLIRIQRQYDTQVKLMETASQMDQTQNNLMSYD</sequence>
<reference evidence="10 11" key="1">
    <citation type="submission" date="2018-06" db="EMBL/GenBank/DDBJ databases">
        <authorList>
            <consortium name="Pathogen Informatics"/>
            <person name="Doyle S."/>
        </authorList>
    </citation>
    <scope>NUCLEOTIDE SEQUENCE [LARGE SCALE GENOMIC DNA]</scope>
    <source>
        <strain evidence="10 11">NCTC13093</strain>
    </source>
</reference>
<organism evidence="10 11">
    <name type="scientific">Anaerobiospirillum thomasii</name>
    <dbReference type="NCBI Taxonomy" id="179995"/>
    <lineage>
        <taxon>Bacteria</taxon>
        <taxon>Pseudomonadati</taxon>
        <taxon>Pseudomonadota</taxon>
        <taxon>Gammaproteobacteria</taxon>
        <taxon>Aeromonadales</taxon>
        <taxon>Succinivibrionaceae</taxon>
        <taxon>Anaerobiospirillum</taxon>
    </lineage>
</organism>
<dbReference type="InterPro" id="IPR010930">
    <property type="entry name" value="Flg_bb/hook_C_dom"/>
</dbReference>
<dbReference type="PANTHER" id="PTHR30435">
    <property type="entry name" value="FLAGELLAR PROTEIN"/>
    <property type="match status" value="1"/>
</dbReference>
<evidence type="ECO:0000313" key="10">
    <source>
        <dbReference type="EMBL" id="SPT69492.1"/>
    </source>
</evidence>
<dbReference type="Proteomes" id="UP000250086">
    <property type="component" value="Unassembled WGS sequence"/>
</dbReference>
<evidence type="ECO:0000259" key="8">
    <source>
        <dbReference type="Pfam" id="PF06429"/>
    </source>
</evidence>
<dbReference type="NCBIfam" id="TIGR03506">
    <property type="entry name" value="FlgEFG_subfam"/>
    <property type="match status" value="1"/>
</dbReference>
<keyword evidence="11" id="KW-1185">Reference proteome</keyword>
<evidence type="ECO:0000256" key="5">
    <source>
        <dbReference type="ARBA" id="ARBA00040228"/>
    </source>
</evidence>
<name>A0A2X0WZE7_9GAMM</name>
<comment type="similarity">
    <text evidence="2 6">Belongs to the flagella basal body rod proteins family.</text>
</comment>
<dbReference type="GO" id="GO:0071978">
    <property type="term" value="P:bacterial-type flagellum-dependent swarming motility"/>
    <property type="evidence" value="ECO:0007669"/>
    <property type="project" value="TreeGrafter"/>
</dbReference>
<dbReference type="GO" id="GO:0030694">
    <property type="term" value="C:bacterial-type flagellum basal body, rod"/>
    <property type="evidence" value="ECO:0007669"/>
    <property type="project" value="UniProtKB-UniRule"/>
</dbReference>
<dbReference type="InterPro" id="IPR053967">
    <property type="entry name" value="LlgE_F_G-like_D1"/>
</dbReference>
<dbReference type="EMBL" id="UAPV01000001">
    <property type="protein sequence ID" value="SPT69492.1"/>
    <property type="molecule type" value="Genomic_DNA"/>
</dbReference>
<comment type="subcellular location">
    <subcellularLocation>
        <location evidence="1 6">Bacterial flagellum basal body</location>
    </subcellularLocation>
</comment>